<name>A0A0W4ZMF6_PNEJ7</name>
<dbReference type="GO" id="GO:0008320">
    <property type="term" value="F:protein transmembrane transporter activity"/>
    <property type="evidence" value="ECO:0007669"/>
    <property type="project" value="TreeGrafter"/>
</dbReference>
<reference evidence="13" key="1">
    <citation type="journal article" date="2016" name="Nat. Commun.">
        <title>Genome analysis of three Pneumocystis species reveals adaptation mechanisms to life exclusively in mammalian hosts.</title>
        <authorList>
            <person name="Ma L."/>
            <person name="Chen Z."/>
            <person name="Huang D.W."/>
            <person name="Kutty G."/>
            <person name="Ishihara M."/>
            <person name="Wang H."/>
            <person name="Abouelleil A."/>
            <person name="Bishop L."/>
            <person name="Davey E."/>
            <person name="Deng R."/>
            <person name="Deng X."/>
            <person name="Fan L."/>
            <person name="Fantoni G."/>
            <person name="Fitzgerald M."/>
            <person name="Gogineni E."/>
            <person name="Goldberg J.M."/>
            <person name="Handley G."/>
            <person name="Hu X."/>
            <person name="Huber C."/>
            <person name="Jiao X."/>
            <person name="Jones K."/>
            <person name="Levin J.Z."/>
            <person name="Liu Y."/>
            <person name="Macdonald P."/>
            <person name="Melnikov A."/>
            <person name="Raley C."/>
            <person name="Sassi M."/>
            <person name="Sherman B.T."/>
            <person name="Song X."/>
            <person name="Sykes S."/>
            <person name="Tran B."/>
            <person name="Walsh L."/>
            <person name="Xia Y."/>
            <person name="Yang J."/>
            <person name="Young S."/>
            <person name="Zeng Q."/>
            <person name="Zheng X."/>
            <person name="Stephens R."/>
            <person name="Nusbaum C."/>
            <person name="Birren B.W."/>
            <person name="Azadi P."/>
            <person name="Lempicki R.A."/>
            <person name="Cuomo C.A."/>
            <person name="Kovacs J.A."/>
        </authorList>
    </citation>
    <scope>NUCLEOTIDE SEQUENCE [LARGE SCALE GENOMIC DNA]</scope>
    <source>
        <strain evidence="13">RU7</strain>
    </source>
</reference>
<evidence type="ECO:0000256" key="1">
    <source>
        <dbReference type="ARBA" id="ARBA00004477"/>
    </source>
</evidence>
<feature type="compositionally biased region" description="Acidic residues" evidence="9">
    <location>
        <begin position="628"/>
        <end position="643"/>
    </location>
</feature>
<dbReference type="STRING" id="1408657.A0A0W4ZMF6"/>
<dbReference type="AlphaFoldDB" id="A0A0W4ZMF6"/>
<feature type="transmembrane region" description="Helical" evidence="10">
    <location>
        <begin position="197"/>
        <end position="215"/>
    </location>
</feature>
<proteinExistence type="predicted"/>
<dbReference type="Gene3D" id="1.10.3380.10">
    <property type="entry name" value="Sec63 N-terminal domain-like domain"/>
    <property type="match status" value="1"/>
</dbReference>
<dbReference type="InterPro" id="IPR004179">
    <property type="entry name" value="Sec63-dom"/>
</dbReference>
<feature type="compositionally biased region" description="Acidic residues" evidence="9">
    <location>
        <begin position="473"/>
        <end position="482"/>
    </location>
</feature>
<dbReference type="InterPro" id="IPR036869">
    <property type="entry name" value="J_dom_sf"/>
</dbReference>
<dbReference type="GO" id="GO:0006620">
    <property type="term" value="P:post-translational protein targeting to endoplasmic reticulum membrane"/>
    <property type="evidence" value="ECO:0007669"/>
    <property type="project" value="TreeGrafter"/>
</dbReference>
<comment type="subcellular location">
    <subcellularLocation>
        <location evidence="1">Endoplasmic reticulum membrane</location>
        <topology evidence="1">Multi-pass membrane protein</topology>
    </subcellularLocation>
</comment>
<feature type="region of interest" description="Disordered" evidence="9">
    <location>
        <begin position="468"/>
        <end position="499"/>
    </location>
</feature>
<evidence type="ECO:0000259" key="11">
    <source>
        <dbReference type="PROSITE" id="PS50076"/>
    </source>
</evidence>
<dbReference type="FunFam" id="1.10.287.110:FF:000039">
    <property type="entry name" value="Protein translocation complex component (Npl1)"/>
    <property type="match status" value="1"/>
</dbReference>
<dbReference type="Gene3D" id="1.10.287.110">
    <property type="entry name" value="DnaJ domain"/>
    <property type="match status" value="1"/>
</dbReference>
<evidence type="ECO:0000313" key="13">
    <source>
        <dbReference type="Proteomes" id="UP000053447"/>
    </source>
</evidence>
<feature type="compositionally biased region" description="Polar residues" evidence="9">
    <location>
        <begin position="647"/>
        <end position="659"/>
    </location>
</feature>
<evidence type="ECO:0000256" key="5">
    <source>
        <dbReference type="ARBA" id="ARBA00022927"/>
    </source>
</evidence>
<evidence type="ECO:0000313" key="12">
    <source>
        <dbReference type="EMBL" id="KTW29539.1"/>
    </source>
</evidence>
<evidence type="ECO:0000256" key="2">
    <source>
        <dbReference type="ARBA" id="ARBA00022448"/>
    </source>
</evidence>
<dbReference type="EMBL" id="LFWA01000009">
    <property type="protein sequence ID" value="KTW29539.1"/>
    <property type="molecule type" value="Genomic_DNA"/>
</dbReference>
<evidence type="ECO:0000256" key="4">
    <source>
        <dbReference type="ARBA" id="ARBA00022824"/>
    </source>
</evidence>
<dbReference type="PANTHER" id="PTHR24075">
    <property type="entry name" value="SEC63 DOMAIN-CONTAINING"/>
    <property type="match status" value="1"/>
</dbReference>
<feature type="compositionally biased region" description="Polar residues" evidence="9">
    <location>
        <begin position="586"/>
        <end position="596"/>
    </location>
</feature>
<feature type="transmembrane region" description="Helical" evidence="10">
    <location>
        <begin position="12"/>
        <end position="33"/>
    </location>
</feature>
<dbReference type="InterPro" id="IPR001623">
    <property type="entry name" value="DnaJ_domain"/>
</dbReference>
<feature type="domain" description="J" evidence="11">
    <location>
        <begin position="102"/>
        <end position="172"/>
    </location>
</feature>
<comment type="caution">
    <text evidence="12">The sequence shown here is derived from an EMBL/GenBank/DDBJ whole genome shotgun (WGS) entry which is preliminary data.</text>
</comment>
<keyword evidence="2" id="KW-0813">Transport</keyword>
<evidence type="ECO:0000256" key="9">
    <source>
        <dbReference type="SAM" id="MobiDB-lite"/>
    </source>
</evidence>
<dbReference type="Pfam" id="PF02889">
    <property type="entry name" value="Sec63"/>
    <property type="match status" value="1"/>
</dbReference>
<dbReference type="Pfam" id="PF00226">
    <property type="entry name" value="DnaJ"/>
    <property type="match status" value="1"/>
</dbReference>
<keyword evidence="8" id="KW-0143">Chaperone</keyword>
<evidence type="ECO:0000256" key="8">
    <source>
        <dbReference type="ARBA" id="ARBA00023186"/>
    </source>
</evidence>
<keyword evidence="6 10" id="KW-1133">Transmembrane helix</keyword>
<gene>
    <name evidence="12" type="ORF">T551_02155</name>
</gene>
<dbReference type="GO" id="GO:0031207">
    <property type="term" value="C:Sec62/Sec63 complex"/>
    <property type="evidence" value="ECO:0007669"/>
    <property type="project" value="TreeGrafter"/>
</dbReference>
<dbReference type="RefSeq" id="XP_018229370.1">
    <property type="nucleotide sequence ID" value="XM_018374418.1"/>
</dbReference>
<organism evidence="12 13">
    <name type="scientific">Pneumocystis jirovecii (strain RU7)</name>
    <name type="common">Human pneumocystis pneumonia agent</name>
    <dbReference type="NCBI Taxonomy" id="1408657"/>
    <lineage>
        <taxon>Eukaryota</taxon>
        <taxon>Fungi</taxon>
        <taxon>Dikarya</taxon>
        <taxon>Ascomycota</taxon>
        <taxon>Taphrinomycotina</taxon>
        <taxon>Pneumocystomycetes</taxon>
        <taxon>Pneumocystaceae</taxon>
        <taxon>Pneumocystis</taxon>
    </lineage>
</organism>
<keyword evidence="4" id="KW-0256">Endoplasmic reticulum</keyword>
<evidence type="ECO:0000256" key="3">
    <source>
        <dbReference type="ARBA" id="ARBA00022692"/>
    </source>
</evidence>
<dbReference type="GO" id="GO:0003723">
    <property type="term" value="F:RNA binding"/>
    <property type="evidence" value="ECO:0007669"/>
    <property type="project" value="TreeGrafter"/>
</dbReference>
<protein>
    <recommendedName>
        <fullName evidence="11">J domain-containing protein</fullName>
    </recommendedName>
</protein>
<feature type="region of interest" description="Disordered" evidence="9">
    <location>
        <begin position="584"/>
        <end position="659"/>
    </location>
</feature>
<dbReference type="PRINTS" id="PR00625">
    <property type="entry name" value="JDOMAIN"/>
</dbReference>
<sequence>MSHYSYDEEGHFFPFVVLTFLIIILIPTTFPFLHNRYKKETIIPCSCGSCKEQDKVLREYKKRTIKNPKISKKAVFVCIGWSLVVYIIYQISEIKVQHKVWDPYEILGISMSASEKEIRKHYKKLSLKLHPDKVRLNKTQTRESVESLYVEITKAYKALTDEDIRRNYIEYGHPDGKQDFSIGIALPKWIVETKNNYYVLGVYAIAFGFALPYYVGKWWYGNKLYTKDGIHTKSAEKFFKGIEEIMTSEKLELLISQSQEYKFLTGFEDELKNIEKKIISKDNKYQLHIQKDLSYRKAYLLLYAHLHRINLHSFKLKKEQITLLQLALILQSGLLSISIIYGFLQPILYIMELSQAIVQAIPSNGSSLLQLPYISRKVAKEIVEKIGHPITIQQFLEIPEEKRRALLSSYTNEEYSLIINIASKIPILNIVDASFKVPGNEFIPPESIVQFVFRARCIFLGEEPPEVTKSDLENETDDDDVEFSSKRKKKKDEEDSTIPYAHTPFYPKKHKPKWWVFVVDIKHDRVIIPPITITNISKRVHTFRVSFQAPSQTGVHTFQIQVKSDTYIGTDLKRNIEFKVEESAKQKNTSTNVNNTVHKKEALRDQIKNSSNHQKVDKNTSDYPIDQDGVDTSDDSSLEDDYESNSAYDNSTTDSDTID</sequence>
<evidence type="ECO:0000256" key="7">
    <source>
        <dbReference type="ARBA" id="ARBA00023136"/>
    </source>
</evidence>
<dbReference type="InterPro" id="IPR014756">
    <property type="entry name" value="Ig_E-set"/>
</dbReference>
<dbReference type="CDD" id="cd06257">
    <property type="entry name" value="DnaJ"/>
    <property type="match status" value="1"/>
</dbReference>
<dbReference type="PANTHER" id="PTHR24075:SF0">
    <property type="entry name" value="TRANSLOCATION PROTEIN SEC63 HOMOLOG"/>
    <property type="match status" value="1"/>
</dbReference>
<dbReference type="SMART" id="SM00271">
    <property type="entry name" value="DnaJ"/>
    <property type="match status" value="1"/>
</dbReference>
<dbReference type="VEuPathDB" id="FungiDB:T551_02155"/>
<evidence type="ECO:0000256" key="6">
    <source>
        <dbReference type="ARBA" id="ARBA00022989"/>
    </source>
</evidence>
<dbReference type="PROSITE" id="PS50076">
    <property type="entry name" value="DNAJ_2"/>
    <property type="match status" value="1"/>
</dbReference>
<dbReference type="SUPFAM" id="SSF81296">
    <property type="entry name" value="E set domains"/>
    <property type="match status" value="1"/>
</dbReference>
<keyword evidence="3 10" id="KW-0812">Transmembrane</keyword>
<keyword evidence="7 10" id="KW-0472">Membrane</keyword>
<dbReference type="SUPFAM" id="SSF158702">
    <property type="entry name" value="Sec63 N-terminal domain-like"/>
    <property type="match status" value="1"/>
</dbReference>
<feature type="compositionally biased region" description="Basic and acidic residues" evidence="9">
    <location>
        <begin position="598"/>
        <end position="607"/>
    </location>
</feature>
<accession>A0A0W4ZMF6</accession>
<dbReference type="InterPro" id="IPR035892">
    <property type="entry name" value="C2_domain_sf"/>
</dbReference>
<feature type="transmembrane region" description="Helical" evidence="10">
    <location>
        <begin position="323"/>
        <end position="344"/>
    </location>
</feature>
<dbReference type="GO" id="GO:0006614">
    <property type="term" value="P:SRP-dependent cotranslational protein targeting to membrane"/>
    <property type="evidence" value="ECO:0007669"/>
    <property type="project" value="TreeGrafter"/>
</dbReference>
<feature type="transmembrane region" description="Helical" evidence="10">
    <location>
        <begin position="70"/>
        <end position="89"/>
    </location>
</feature>
<evidence type="ECO:0000256" key="10">
    <source>
        <dbReference type="SAM" id="Phobius"/>
    </source>
</evidence>
<dbReference type="Gene3D" id="2.60.40.150">
    <property type="entry name" value="C2 domain"/>
    <property type="match status" value="1"/>
</dbReference>
<keyword evidence="13" id="KW-1185">Reference proteome</keyword>
<dbReference type="Proteomes" id="UP000053447">
    <property type="component" value="Unassembled WGS sequence"/>
</dbReference>
<keyword evidence="5" id="KW-0653">Protein transport</keyword>
<dbReference type="SMART" id="SM00973">
    <property type="entry name" value="Sec63"/>
    <property type="match status" value="1"/>
</dbReference>
<dbReference type="GeneID" id="28940673"/>
<dbReference type="SUPFAM" id="SSF46565">
    <property type="entry name" value="Chaperone J-domain"/>
    <property type="match status" value="1"/>
</dbReference>
<dbReference type="OrthoDB" id="1734229at2759"/>